<keyword evidence="2" id="KW-1185">Reference proteome</keyword>
<feature type="region of interest" description="Disordered" evidence="1">
    <location>
        <begin position="1"/>
        <end position="62"/>
    </location>
</feature>
<feature type="compositionally biased region" description="Basic and acidic residues" evidence="1">
    <location>
        <begin position="45"/>
        <end position="56"/>
    </location>
</feature>
<reference evidence="3" key="1">
    <citation type="submission" date="2022-11" db="UniProtKB">
        <authorList>
            <consortium name="WormBaseParasite"/>
        </authorList>
    </citation>
    <scope>IDENTIFICATION</scope>
</reference>
<accession>A0A914SJU1</accession>
<dbReference type="Proteomes" id="UP000887564">
    <property type="component" value="Unplaced"/>
</dbReference>
<dbReference type="AlphaFoldDB" id="A0A914SJU1"/>
<feature type="compositionally biased region" description="Pro residues" evidence="1">
    <location>
        <begin position="30"/>
        <end position="42"/>
    </location>
</feature>
<feature type="compositionally biased region" description="Basic and acidic residues" evidence="1">
    <location>
        <begin position="15"/>
        <end position="25"/>
    </location>
</feature>
<proteinExistence type="predicted"/>
<protein>
    <submittedName>
        <fullName evidence="3">Uncharacterized protein</fullName>
    </submittedName>
</protein>
<organism evidence="2 3">
    <name type="scientific">Parascaris equorum</name>
    <name type="common">Equine roundworm</name>
    <dbReference type="NCBI Taxonomy" id="6256"/>
    <lineage>
        <taxon>Eukaryota</taxon>
        <taxon>Metazoa</taxon>
        <taxon>Ecdysozoa</taxon>
        <taxon>Nematoda</taxon>
        <taxon>Chromadorea</taxon>
        <taxon>Rhabditida</taxon>
        <taxon>Spirurina</taxon>
        <taxon>Ascaridomorpha</taxon>
        <taxon>Ascaridoidea</taxon>
        <taxon>Ascarididae</taxon>
        <taxon>Parascaris</taxon>
    </lineage>
</organism>
<name>A0A914SJU1_PAREQ</name>
<evidence type="ECO:0000313" key="3">
    <source>
        <dbReference type="WBParaSite" id="PEQ_0001422601-mRNA-1"/>
    </source>
</evidence>
<evidence type="ECO:0000256" key="1">
    <source>
        <dbReference type="SAM" id="MobiDB-lite"/>
    </source>
</evidence>
<dbReference type="WBParaSite" id="PEQ_0001422601-mRNA-1">
    <property type="protein sequence ID" value="PEQ_0001422601-mRNA-1"/>
    <property type="gene ID" value="PEQ_0001422601"/>
</dbReference>
<sequence length="85" mass="9539">MTVMNSLKEVVSEPPEAKANVEKQQKVAKPPSPPPPPPPPPNGVEKVKEDTPKPNPEDDQVCHPLFKRLVALFQMKRARKRRALK</sequence>
<evidence type="ECO:0000313" key="2">
    <source>
        <dbReference type="Proteomes" id="UP000887564"/>
    </source>
</evidence>